<evidence type="ECO:0000256" key="16">
    <source>
        <dbReference type="PROSITE-ProRule" id="PRU00076"/>
    </source>
</evidence>
<dbReference type="Gene3D" id="2.60.120.200">
    <property type="match status" value="6"/>
</dbReference>
<comment type="similarity">
    <text evidence="2">Belongs to the neurexin family.</text>
</comment>
<evidence type="ECO:0000256" key="12">
    <source>
        <dbReference type="ARBA" id="ARBA00043901"/>
    </source>
</evidence>
<dbReference type="FunFam" id="2.10.25.10:FF:000015">
    <property type="entry name" value="neurexin-1 isoform X1"/>
    <property type="match status" value="1"/>
</dbReference>
<dbReference type="SMART" id="SM00294">
    <property type="entry name" value="4.1m"/>
    <property type="match status" value="1"/>
</dbReference>
<dbReference type="SMART" id="SM00282">
    <property type="entry name" value="LamG"/>
    <property type="match status" value="6"/>
</dbReference>
<evidence type="ECO:0000259" key="20">
    <source>
        <dbReference type="PROSITE" id="PS50026"/>
    </source>
</evidence>
<dbReference type="PANTHER" id="PTHR15036:SF51">
    <property type="entry name" value="NEUREXIN-1"/>
    <property type="match status" value="1"/>
</dbReference>
<feature type="region of interest" description="Disordered" evidence="17">
    <location>
        <begin position="1362"/>
        <end position="1395"/>
    </location>
</feature>
<evidence type="ECO:0000256" key="9">
    <source>
        <dbReference type="ARBA" id="ARBA00022989"/>
    </source>
</evidence>
<evidence type="ECO:0000256" key="8">
    <source>
        <dbReference type="ARBA" id="ARBA00022889"/>
    </source>
</evidence>
<dbReference type="GO" id="GO:0046872">
    <property type="term" value="F:metal ion binding"/>
    <property type="evidence" value="ECO:0007669"/>
    <property type="project" value="UniProtKB-KW"/>
</dbReference>
<evidence type="ECO:0000256" key="3">
    <source>
        <dbReference type="ARBA" id="ARBA00022536"/>
    </source>
</evidence>
<organism evidence="21 22">
    <name type="scientific">Gallus gallus</name>
    <name type="common">Chicken</name>
    <dbReference type="NCBI Taxonomy" id="9031"/>
    <lineage>
        <taxon>Eukaryota</taxon>
        <taxon>Metazoa</taxon>
        <taxon>Chordata</taxon>
        <taxon>Craniata</taxon>
        <taxon>Vertebrata</taxon>
        <taxon>Euteleostomi</taxon>
        <taxon>Archelosauria</taxon>
        <taxon>Archosauria</taxon>
        <taxon>Dinosauria</taxon>
        <taxon>Saurischia</taxon>
        <taxon>Theropoda</taxon>
        <taxon>Coelurosauria</taxon>
        <taxon>Aves</taxon>
        <taxon>Neognathae</taxon>
        <taxon>Galloanserae</taxon>
        <taxon>Galliformes</taxon>
        <taxon>Phasianidae</taxon>
        <taxon>Phasianinae</taxon>
        <taxon>Gallus</taxon>
    </lineage>
</organism>
<sequence length="1395" mass="153587">MSFNMKTRSSSGLVLYFDDEGFCDFLELILTQGGRLQLSFSIFCAEPATLLSDMAVNDNLWHAVVIRRHFKNTTLIIDRAEAKWVEVKSKRRDMTVFSGLFLGGLPPELRSATLKLTLSSVKDREPFKGWITDVRVNYTQTSPVESQEVRLDDEQSRLCAREDVCLNGGVCSVLNDQAVCDCSQTGFRGKDCSEGLAHLMMGDQGKEEYIATFKGSEYFCYDLSQNPIQSSSDEITLSFKTLQRNGLMLHTGKSADYVNLALKNGAVSLVINLGSGAFEALVEPVNGKFNDNAWHDVKVTRNLRQHSGIGHAMVTISVDGILTTTGYTQEDYTMLGSDDFFYVGGSPSTADLPGSPVSNNFMGCLKEVVYKNNDVRLELSRLAKQGDPKMKIHGVVAFKCENVATLDPITFETPESFISLPKWNAKKTGSISFDFRTTEPNGLILFSHGKPRHQKDAKHPQMVKVDFFAIEMLDGHLYLLLDMGSGTIKIKALQKKVNDGEWYHVDFQRDGRSGTISVNTLRTPYTAPGESEILDLDDDLYLGGLPENKAGLVFPTEVWTALLNYGYVGCIRDLFIDGQSKDIRQMAEIQSTAGVKPSCSRETAKPCLSNPCKNNGVCRDGWNRYVCDCSGTGYLGRSCEREATILSYDGSMFMKIQLPVVMHTEAEDVSLRFRSQRAYGILMATTSRESADTLRLELDAGRVKLTVNLGKGPETLFAGYNLNDNEWHTVRVVRRGKSLKLMVDDQQAMTGQMAGDHTRLEFHNIETGIITERRYLSSVPSNFIGHLQSLTFNGMAYIDLCKNGDIDYCELNARFGFRNIIADPVTFKTKASYVALATLQAYTSMHLFFQFKTTSLDGLILYNSGDGNDFIVVELVKGYLHYVFDLGNGANLIKGSSNKPLNDNQWHNVMISRDTNNLHTVKIDTKITTQSTAGARNLDLKSDLYIGGVAKEMYKSLPKLVHAKEGFQGCLASVDLNGRLPDLISDALFCNGQIERGCEGPSTTCQEDSCANQGVCLQQWDGFSCDCSMTSFSGPLCNDPGTTYIFSKGGGQITYTWPPNDRPSTRADRLAIGFSTVQKEAVLVRVDSSTGLGDYLELHIHQGKIGVKFNVGTDDIAIEEINAIINDGKYHVVRFTRSGGNATLQVDNWPVIERYPAGRQLTIFNSQATIKIGGKERGHPFQGQLSGLYYNGLKVLNMAAENDANIVIEGNVRLVGEVPSSMTTESTATAMQSEMSTSVMETTTTLATSTARRGKAPTKEPIGQTTDDILVASAECPSDDEDIDPCEPSSGGLANPTRAGGGREYPGSSEVIRESSSTTGMVVGIVAAAALCILILLYAMYKYRNRDEGSYHVDESRNYISNSAQSNGAVIKEKQPNSAKSSNKNKKNKDKEYYV</sequence>
<reference evidence="21" key="2">
    <citation type="submission" date="2025-08" db="UniProtKB">
        <authorList>
            <consortium name="Ensembl"/>
        </authorList>
    </citation>
    <scope>IDENTIFICATION</scope>
    <source>
        <strain evidence="21">broiler</strain>
    </source>
</reference>
<keyword evidence="5" id="KW-0479">Metal-binding</keyword>
<feature type="region of interest" description="Disordered" evidence="17">
    <location>
        <begin position="1276"/>
        <end position="1312"/>
    </location>
</feature>
<evidence type="ECO:0000256" key="10">
    <source>
        <dbReference type="ARBA" id="ARBA00023136"/>
    </source>
</evidence>
<feature type="domain" description="Laminin G" evidence="19">
    <location>
        <begin position="210"/>
        <end position="400"/>
    </location>
</feature>
<dbReference type="GeneTree" id="ENSGT00940000154292"/>
<accession>A0A8V0YTJ3</accession>
<feature type="domain" description="Laminin G" evidence="19">
    <location>
        <begin position="1"/>
        <end position="171"/>
    </location>
</feature>
<dbReference type="PANTHER" id="PTHR15036">
    <property type="entry name" value="PIKACHURIN-LIKE PROTEIN"/>
    <property type="match status" value="1"/>
</dbReference>
<proteinExistence type="inferred from homology"/>
<keyword evidence="9 18" id="KW-1133">Transmembrane helix</keyword>
<dbReference type="PROSITE" id="PS00010">
    <property type="entry name" value="ASX_HYDROXYL"/>
    <property type="match status" value="1"/>
</dbReference>
<evidence type="ECO:0000259" key="19">
    <source>
        <dbReference type="PROSITE" id="PS50025"/>
    </source>
</evidence>
<dbReference type="FunFam" id="2.60.120.200:FF:000003">
    <property type="entry name" value="neurexin-1 isoform X1"/>
    <property type="match status" value="1"/>
</dbReference>
<feature type="transmembrane region" description="Helical" evidence="18">
    <location>
        <begin position="1321"/>
        <end position="1341"/>
    </location>
</feature>
<dbReference type="GO" id="GO:0035239">
    <property type="term" value="P:tube morphogenesis"/>
    <property type="evidence" value="ECO:0007669"/>
    <property type="project" value="UniProtKB-ARBA"/>
</dbReference>
<keyword evidence="11" id="KW-1015">Disulfide bond</keyword>
<dbReference type="InterPro" id="IPR000742">
    <property type="entry name" value="EGF"/>
</dbReference>
<comment type="caution">
    <text evidence="16">Lacks conserved residue(s) required for the propagation of feature annotation.</text>
</comment>
<evidence type="ECO:0000256" key="7">
    <source>
        <dbReference type="ARBA" id="ARBA00022837"/>
    </source>
</evidence>
<name>A0A8V0YTJ3_CHICK</name>
<feature type="domain" description="EGF-like" evidence="20">
    <location>
        <begin position="155"/>
        <end position="193"/>
    </location>
</feature>
<dbReference type="InterPro" id="IPR050372">
    <property type="entry name" value="Neurexin-related_CASP"/>
</dbReference>
<dbReference type="GO" id="GO:0016020">
    <property type="term" value="C:membrane"/>
    <property type="evidence" value="ECO:0007669"/>
    <property type="project" value="UniProtKB-SubCell"/>
</dbReference>
<evidence type="ECO:0000313" key="22">
    <source>
        <dbReference type="Proteomes" id="UP000000539"/>
    </source>
</evidence>
<evidence type="ECO:0000256" key="18">
    <source>
        <dbReference type="SAM" id="Phobius"/>
    </source>
</evidence>
<dbReference type="FunFam" id="2.10.25.10:FF:000029">
    <property type="entry name" value="neurexin-1 isoform X1"/>
    <property type="match status" value="1"/>
</dbReference>
<evidence type="ECO:0000256" key="4">
    <source>
        <dbReference type="ARBA" id="ARBA00022692"/>
    </source>
</evidence>
<dbReference type="Gene3D" id="2.10.25.10">
    <property type="entry name" value="Laminin"/>
    <property type="match status" value="3"/>
</dbReference>
<dbReference type="GO" id="GO:0007155">
    <property type="term" value="P:cell adhesion"/>
    <property type="evidence" value="ECO:0007669"/>
    <property type="project" value="UniProtKB-KW"/>
</dbReference>
<keyword evidence="3 16" id="KW-0245">EGF-like domain</keyword>
<comment type="function">
    <text evidence="12">Neuronal cell surface protein that may be involved in cell recognition and cell adhesion. May mediate intracellular signaling.</text>
</comment>
<gene>
    <name evidence="21" type="primary">NRXN1</name>
</gene>
<dbReference type="CDD" id="cd00054">
    <property type="entry name" value="EGF_CA"/>
    <property type="match status" value="2"/>
</dbReference>
<dbReference type="InterPro" id="IPR003585">
    <property type="entry name" value="Neurexin-like"/>
</dbReference>
<dbReference type="Pfam" id="PF00008">
    <property type="entry name" value="EGF"/>
    <property type="match status" value="1"/>
</dbReference>
<evidence type="ECO:0000256" key="14">
    <source>
        <dbReference type="ARBA" id="ARBA00044281"/>
    </source>
</evidence>
<dbReference type="Pfam" id="PF02210">
    <property type="entry name" value="Laminin_G_2"/>
    <property type="match status" value="6"/>
</dbReference>
<keyword evidence="22" id="KW-1185">Reference proteome</keyword>
<evidence type="ECO:0000256" key="13">
    <source>
        <dbReference type="ARBA" id="ARBA00044151"/>
    </source>
</evidence>
<evidence type="ECO:0000256" key="5">
    <source>
        <dbReference type="ARBA" id="ARBA00022723"/>
    </source>
</evidence>
<evidence type="ECO:0000256" key="2">
    <source>
        <dbReference type="ARBA" id="ARBA00010241"/>
    </source>
</evidence>
<protein>
    <recommendedName>
        <fullName evidence="13">Neurexin-1</fullName>
    </recommendedName>
    <alternativeName>
        <fullName evidence="15">Neurexin I-alpha</fullName>
    </alternativeName>
    <alternativeName>
        <fullName evidence="14">Neurexin-1-alpha</fullName>
    </alternativeName>
</protein>
<evidence type="ECO:0000256" key="6">
    <source>
        <dbReference type="ARBA" id="ARBA00022737"/>
    </source>
</evidence>
<feature type="domain" description="Laminin G" evidence="19">
    <location>
        <begin position="1044"/>
        <end position="1212"/>
    </location>
</feature>
<dbReference type="FunFam" id="2.60.120.200:FF:000001">
    <property type="entry name" value="neurexin-1 isoform X1"/>
    <property type="match status" value="1"/>
</dbReference>
<dbReference type="InterPro" id="IPR000152">
    <property type="entry name" value="EGF-type_Asp/Asn_hydroxyl_site"/>
</dbReference>
<comment type="subcellular location">
    <subcellularLocation>
        <location evidence="1">Membrane</location>
        <topology evidence="1">Single-pass type I membrane protein</topology>
    </subcellularLocation>
</comment>
<dbReference type="PROSITE" id="PS50025">
    <property type="entry name" value="LAM_G_DOMAIN"/>
    <property type="match status" value="6"/>
</dbReference>
<evidence type="ECO:0000313" key="21">
    <source>
        <dbReference type="Ensembl" id="ENSGALP00010024362.1"/>
    </source>
</evidence>
<dbReference type="InterPro" id="IPR013320">
    <property type="entry name" value="ConA-like_dom_sf"/>
</dbReference>
<evidence type="ECO:0000256" key="15">
    <source>
        <dbReference type="ARBA" id="ARBA00044347"/>
    </source>
</evidence>
<reference evidence="21" key="3">
    <citation type="submission" date="2025-09" db="UniProtKB">
        <authorList>
            <consortium name="Ensembl"/>
        </authorList>
    </citation>
    <scope>IDENTIFICATION</scope>
    <source>
        <strain evidence="21">broiler</strain>
    </source>
</reference>
<feature type="domain" description="Laminin G" evidence="19">
    <location>
        <begin position="823"/>
        <end position="998"/>
    </location>
</feature>
<feature type="domain" description="EGF-like" evidence="20">
    <location>
        <begin position="603"/>
        <end position="640"/>
    </location>
</feature>
<reference evidence="21" key="1">
    <citation type="submission" date="2020-11" db="EMBL/GenBank/DDBJ databases">
        <title>Gallus gallus (Chicken) genome, bGalGal1, GRCg7b, maternal haplotype autosomes + Z &amp; W.</title>
        <authorList>
            <person name="Warren W."/>
            <person name="Formenti G."/>
            <person name="Fedrigo O."/>
            <person name="Haase B."/>
            <person name="Mountcastle J."/>
            <person name="Balacco J."/>
            <person name="Tracey A."/>
            <person name="Schneider V."/>
            <person name="Okimoto R."/>
            <person name="Cheng H."/>
            <person name="Hawken R."/>
            <person name="Howe K."/>
            <person name="Jarvis E.D."/>
        </authorList>
    </citation>
    <scope>NUCLEOTIDE SEQUENCE [LARGE SCALE GENOMIC DNA]</scope>
    <source>
        <strain evidence="21">Broiler</strain>
    </source>
</reference>
<keyword evidence="6" id="KW-0677">Repeat</keyword>
<evidence type="ECO:0000256" key="11">
    <source>
        <dbReference type="ARBA" id="ARBA00023157"/>
    </source>
</evidence>
<dbReference type="FunFam" id="2.60.120.200:FF:000005">
    <property type="entry name" value="neurexin-1 isoform X1"/>
    <property type="match status" value="1"/>
</dbReference>
<dbReference type="InterPro" id="IPR001791">
    <property type="entry name" value="Laminin_G"/>
</dbReference>
<keyword evidence="8" id="KW-0130">Cell adhesion</keyword>
<dbReference type="FunFam" id="2.60.120.200:FF:000004">
    <property type="entry name" value="neurexin-1 isoform X1"/>
    <property type="match status" value="1"/>
</dbReference>
<evidence type="ECO:0000256" key="17">
    <source>
        <dbReference type="SAM" id="MobiDB-lite"/>
    </source>
</evidence>
<dbReference type="OrthoDB" id="6275838at2759"/>
<keyword evidence="10 18" id="KW-0472">Membrane</keyword>
<dbReference type="SMART" id="SM00181">
    <property type="entry name" value="EGF"/>
    <property type="match status" value="3"/>
</dbReference>
<dbReference type="SUPFAM" id="SSF49899">
    <property type="entry name" value="Concanavalin A-like lectins/glucanases"/>
    <property type="match status" value="6"/>
</dbReference>
<dbReference type="Proteomes" id="UP000000539">
    <property type="component" value="Chromosome 3"/>
</dbReference>
<feature type="domain" description="EGF-like" evidence="20">
    <location>
        <begin position="1001"/>
        <end position="1038"/>
    </location>
</feature>
<dbReference type="Ensembl" id="ENSGALT00010041649.1">
    <property type="protein sequence ID" value="ENSGALP00010024362.1"/>
    <property type="gene ID" value="ENSGALG00010017272.1"/>
</dbReference>
<dbReference type="FunFam" id="2.60.120.200:FF:000007">
    <property type="entry name" value="neurexin-1 isoform X1"/>
    <property type="match status" value="1"/>
</dbReference>
<evidence type="ECO:0000256" key="1">
    <source>
        <dbReference type="ARBA" id="ARBA00004479"/>
    </source>
</evidence>
<dbReference type="CDD" id="cd00110">
    <property type="entry name" value="LamG"/>
    <property type="match status" value="6"/>
</dbReference>
<dbReference type="GO" id="GO:0001944">
    <property type="term" value="P:vasculature development"/>
    <property type="evidence" value="ECO:0007669"/>
    <property type="project" value="UniProtKB-ARBA"/>
</dbReference>
<dbReference type="PROSITE" id="PS50026">
    <property type="entry name" value="EGF_3"/>
    <property type="match status" value="3"/>
</dbReference>
<keyword evidence="4 18" id="KW-0812">Transmembrane</keyword>
<feature type="domain" description="Laminin G" evidence="19">
    <location>
        <begin position="407"/>
        <end position="599"/>
    </location>
</feature>
<feature type="domain" description="Laminin G" evidence="19">
    <location>
        <begin position="645"/>
        <end position="809"/>
    </location>
</feature>
<keyword evidence="7" id="KW-0106">Calcium</keyword>